<feature type="chain" id="PRO_5013054132" description="LPXTG-motif cell wall anchor domain-containing protein" evidence="3">
    <location>
        <begin position="24"/>
        <end position="281"/>
    </location>
</feature>
<dbReference type="EMBL" id="FZNY01000005">
    <property type="protein sequence ID" value="SNR97153.1"/>
    <property type="molecule type" value="Genomic_DNA"/>
</dbReference>
<feature type="compositionally biased region" description="Pro residues" evidence="1">
    <location>
        <begin position="49"/>
        <end position="59"/>
    </location>
</feature>
<gene>
    <name evidence="4" type="ORF">SAMN06265376_10532</name>
</gene>
<feature type="region of interest" description="Disordered" evidence="1">
    <location>
        <begin position="31"/>
        <end position="59"/>
    </location>
</feature>
<keyword evidence="2" id="KW-0472">Membrane</keyword>
<evidence type="ECO:0008006" key="6">
    <source>
        <dbReference type="Google" id="ProtNLM"/>
    </source>
</evidence>
<keyword evidence="3" id="KW-0732">Signal</keyword>
<reference evidence="4 5" key="1">
    <citation type="submission" date="2017-06" db="EMBL/GenBank/DDBJ databases">
        <authorList>
            <person name="Kim H.J."/>
            <person name="Triplett B.A."/>
        </authorList>
    </citation>
    <scope>NUCLEOTIDE SEQUENCE [LARGE SCALE GENOMIC DNA]</scope>
    <source>
        <strain evidence="4 5">DSM 25597</strain>
    </source>
</reference>
<evidence type="ECO:0000256" key="3">
    <source>
        <dbReference type="SAM" id="SignalP"/>
    </source>
</evidence>
<proteinExistence type="predicted"/>
<keyword evidence="2" id="KW-1133">Transmembrane helix</keyword>
<name>A0A239AQD9_9FLAO</name>
<accession>A0A239AQD9</accession>
<evidence type="ECO:0000256" key="1">
    <source>
        <dbReference type="SAM" id="MobiDB-lite"/>
    </source>
</evidence>
<evidence type="ECO:0000256" key="2">
    <source>
        <dbReference type="SAM" id="Phobius"/>
    </source>
</evidence>
<dbReference type="RefSeq" id="WP_089372291.1">
    <property type="nucleotide sequence ID" value="NZ_BMEP01000006.1"/>
</dbReference>
<feature type="transmembrane region" description="Helical" evidence="2">
    <location>
        <begin position="238"/>
        <end position="257"/>
    </location>
</feature>
<protein>
    <recommendedName>
        <fullName evidence="6">LPXTG-motif cell wall anchor domain-containing protein</fullName>
    </recommendedName>
</protein>
<evidence type="ECO:0000313" key="4">
    <source>
        <dbReference type="EMBL" id="SNR97153.1"/>
    </source>
</evidence>
<sequence>MKTQLLLKLLVITILVFSMISCGDAPSSEAQYEEAVETAEVPSDIEVGTPPPPPPPPPGIEVEPGDPEIGNTIDITDEEVGTIGNTTAPDLENYKVVLSVDGTINMNENGVLVVWIGADTVEVTFEEGTVQDETTIPTEIGQYAKVTPFAPDFDIINPIEDSCYKIHPSGSEIRFSLQPKSTGTYNVSVNIQLYETDDCQGAFVPKTSETLSVIVDVNTQKEIEKKVNTLGEIVWEQFLKFWGALVALIFGAILFIIRKKIKKKTGYEEKIDEPENGGEEA</sequence>
<keyword evidence="5" id="KW-1185">Reference proteome</keyword>
<keyword evidence="2" id="KW-0812">Transmembrane</keyword>
<dbReference type="Proteomes" id="UP000198379">
    <property type="component" value="Unassembled WGS sequence"/>
</dbReference>
<dbReference type="AlphaFoldDB" id="A0A239AQD9"/>
<evidence type="ECO:0000313" key="5">
    <source>
        <dbReference type="Proteomes" id="UP000198379"/>
    </source>
</evidence>
<organism evidence="4 5">
    <name type="scientific">Dokdonia pacifica</name>
    <dbReference type="NCBI Taxonomy" id="1627892"/>
    <lineage>
        <taxon>Bacteria</taxon>
        <taxon>Pseudomonadati</taxon>
        <taxon>Bacteroidota</taxon>
        <taxon>Flavobacteriia</taxon>
        <taxon>Flavobacteriales</taxon>
        <taxon>Flavobacteriaceae</taxon>
        <taxon>Dokdonia</taxon>
    </lineage>
</organism>
<feature type="signal peptide" evidence="3">
    <location>
        <begin position="1"/>
        <end position="23"/>
    </location>
</feature>
<dbReference type="PROSITE" id="PS51257">
    <property type="entry name" value="PROKAR_LIPOPROTEIN"/>
    <property type="match status" value="1"/>
</dbReference>
<dbReference type="OrthoDB" id="7065704at2"/>